<comment type="similarity">
    <text evidence="2 8">Belongs to the 4-toluene sulfonate uptake permease (TSUP) (TC 2.A.102) family.</text>
</comment>
<comment type="caution">
    <text evidence="10">The sequence shown here is derived from an EMBL/GenBank/DDBJ whole genome shotgun (WGS) entry which is preliminary data.</text>
</comment>
<dbReference type="InterPro" id="IPR052017">
    <property type="entry name" value="TSUP"/>
</dbReference>
<feature type="transmembrane region" description="Helical" evidence="8">
    <location>
        <begin position="236"/>
        <end position="256"/>
    </location>
</feature>
<keyword evidence="6 8" id="KW-1133">Transmembrane helix</keyword>
<evidence type="ECO:0000256" key="2">
    <source>
        <dbReference type="ARBA" id="ARBA00009142"/>
    </source>
</evidence>
<feature type="transmembrane region" description="Helical" evidence="8">
    <location>
        <begin position="103"/>
        <end position="122"/>
    </location>
</feature>
<evidence type="ECO:0000313" key="11">
    <source>
        <dbReference type="Proteomes" id="UP000669179"/>
    </source>
</evidence>
<evidence type="ECO:0000256" key="6">
    <source>
        <dbReference type="ARBA" id="ARBA00022989"/>
    </source>
</evidence>
<reference evidence="10" key="1">
    <citation type="submission" date="2021-03" db="EMBL/GenBank/DDBJ databases">
        <authorList>
            <person name="Kanchanasin P."/>
            <person name="Saeng-In P."/>
            <person name="Phongsopitanun W."/>
            <person name="Yuki M."/>
            <person name="Kudo T."/>
            <person name="Ohkuma M."/>
            <person name="Tanasupawat S."/>
        </authorList>
    </citation>
    <scope>NUCLEOTIDE SEQUENCE</scope>
    <source>
        <strain evidence="10">GKU 128</strain>
    </source>
</reference>
<name>A0A939PD94_9ACTN</name>
<comment type="subcellular location">
    <subcellularLocation>
        <location evidence="1 8">Cell membrane</location>
        <topology evidence="1 8">Multi-pass membrane protein</topology>
    </subcellularLocation>
</comment>
<evidence type="ECO:0000256" key="8">
    <source>
        <dbReference type="RuleBase" id="RU363041"/>
    </source>
</evidence>
<accession>A0A939PD94</accession>
<organism evidence="10 11">
    <name type="scientific">Actinomadura barringtoniae</name>
    <dbReference type="NCBI Taxonomy" id="1427535"/>
    <lineage>
        <taxon>Bacteria</taxon>
        <taxon>Bacillati</taxon>
        <taxon>Actinomycetota</taxon>
        <taxon>Actinomycetes</taxon>
        <taxon>Streptosporangiales</taxon>
        <taxon>Thermomonosporaceae</taxon>
        <taxon>Actinomadura</taxon>
    </lineage>
</organism>
<dbReference type="InterPro" id="IPR002781">
    <property type="entry name" value="TM_pro_TauE-like"/>
</dbReference>
<evidence type="ECO:0000256" key="9">
    <source>
        <dbReference type="SAM" id="MobiDB-lite"/>
    </source>
</evidence>
<keyword evidence="3" id="KW-0813">Transport</keyword>
<evidence type="ECO:0000313" key="10">
    <source>
        <dbReference type="EMBL" id="MBO2450223.1"/>
    </source>
</evidence>
<evidence type="ECO:0000256" key="1">
    <source>
        <dbReference type="ARBA" id="ARBA00004651"/>
    </source>
</evidence>
<dbReference type="PANTHER" id="PTHR30269">
    <property type="entry name" value="TRANSMEMBRANE PROTEIN YFCA"/>
    <property type="match status" value="1"/>
</dbReference>
<keyword evidence="4 8" id="KW-1003">Cell membrane</keyword>
<keyword evidence="7 8" id="KW-0472">Membrane</keyword>
<evidence type="ECO:0000256" key="5">
    <source>
        <dbReference type="ARBA" id="ARBA00022692"/>
    </source>
</evidence>
<feature type="region of interest" description="Disordered" evidence="9">
    <location>
        <begin position="145"/>
        <end position="172"/>
    </location>
</feature>
<dbReference type="AlphaFoldDB" id="A0A939PD94"/>
<evidence type="ECO:0000256" key="3">
    <source>
        <dbReference type="ARBA" id="ARBA00022448"/>
    </source>
</evidence>
<dbReference type="GO" id="GO:0005886">
    <property type="term" value="C:plasma membrane"/>
    <property type="evidence" value="ECO:0007669"/>
    <property type="project" value="UniProtKB-SubCell"/>
</dbReference>
<sequence>MTPHDAALLAGAGFLAGVCNAVAGGGSLITFPTLLATGLPPVTANVTNAVGVWPGYVGGVFAFRERLTGHGRTLLAPMIAALIGAICGAVLLLLLPSSIFKAIVPYLILGATGVFAAQPLITRTLNRLTAPKAAVPVPVPVGGPVNGPGDGPGDAPGDGTGDGRSEVPADEGAGEPALERHFIAQLIGIFLAGLYGAYFAGGLGIIILAVLMLTMTADILLLQGMKSVLQLGVSSVATLAFGVFGPVHWLSVLVLAPACLLGGNLGGRLSKLLKPTALRVVVTVFGVVIGVRMRL</sequence>
<feature type="transmembrane region" description="Helical" evidence="8">
    <location>
        <begin position="75"/>
        <end position="97"/>
    </location>
</feature>
<dbReference type="Pfam" id="PF01925">
    <property type="entry name" value="TauE"/>
    <property type="match status" value="1"/>
</dbReference>
<feature type="compositionally biased region" description="Gly residues" evidence="9">
    <location>
        <begin position="145"/>
        <end position="160"/>
    </location>
</feature>
<dbReference type="Proteomes" id="UP000669179">
    <property type="component" value="Unassembled WGS sequence"/>
</dbReference>
<proteinExistence type="inferred from homology"/>
<evidence type="ECO:0000256" key="4">
    <source>
        <dbReference type="ARBA" id="ARBA00022475"/>
    </source>
</evidence>
<dbReference type="RefSeq" id="WP_208258119.1">
    <property type="nucleotide sequence ID" value="NZ_JAGEOJ010000010.1"/>
</dbReference>
<protein>
    <recommendedName>
        <fullName evidence="8">Probable membrane transporter protein</fullName>
    </recommendedName>
</protein>
<dbReference type="EMBL" id="JAGEOJ010000010">
    <property type="protein sequence ID" value="MBO2450223.1"/>
    <property type="molecule type" value="Genomic_DNA"/>
</dbReference>
<gene>
    <name evidence="10" type="ORF">J4573_24195</name>
</gene>
<keyword evidence="11" id="KW-1185">Reference proteome</keyword>
<feature type="transmembrane region" description="Helical" evidence="8">
    <location>
        <begin position="45"/>
        <end position="63"/>
    </location>
</feature>
<dbReference type="PANTHER" id="PTHR30269:SF0">
    <property type="entry name" value="MEMBRANE TRANSPORTER PROTEIN YFCA-RELATED"/>
    <property type="match status" value="1"/>
</dbReference>
<feature type="transmembrane region" description="Helical" evidence="8">
    <location>
        <begin position="276"/>
        <end position="293"/>
    </location>
</feature>
<keyword evidence="5 8" id="KW-0812">Transmembrane</keyword>
<evidence type="ECO:0000256" key="7">
    <source>
        <dbReference type="ARBA" id="ARBA00023136"/>
    </source>
</evidence>